<protein>
    <recommendedName>
        <fullName evidence="5">Secreted protein</fullName>
    </recommendedName>
</protein>
<keyword evidence="1" id="KW-0472">Membrane</keyword>
<evidence type="ECO:0000313" key="3">
    <source>
        <dbReference type="EMBL" id="KAK0617875.1"/>
    </source>
</evidence>
<keyword evidence="2" id="KW-0732">Signal</keyword>
<proteinExistence type="predicted"/>
<sequence>MEGLCIYLFVLLCCICAVGRYGKSGRGSMSGSSVCPLTLTRSPHLLGWWWIGQVGVDAVASSSGRGAATGCSFTLLGWSWLELGRPSMVFWHDGGRRTLHRSLGVAAEVHGLPATGRPGVGYLSTLRMLQAAWCSVLSSCFGEQSWGPWGPVLNRPLTNLCLLFRSLFLFSILLLPEQISILLLPFPFLSSSIRNHSFPLSHRTVPFQEPPWTLFSD</sequence>
<dbReference type="Proteomes" id="UP001174934">
    <property type="component" value="Unassembled WGS sequence"/>
</dbReference>
<evidence type="ECO:0000256" key="1">
    <source>
        <dbReference type="SAM" id="Phobius"/>
    </source>
</evidence>
<dbReference type="EMBL" id="JAULSR010000005">
    <property type="protein sequence ID" value="KAK0617875.1"/>
    <property type="molecule type" value="Genomic_DNA"/>
</dbReference>
<feature type="chain" id="PRO_5041449409" description="Secreted protein" evidence="2">
    <location>
        <begin position="20"/>
        <end position="217"/>
    </location>
</feature>
<keyword evidence="1" id="KW-1133">Transmembrane helix</keyword>
<gene>
    <name evidence="3" type="ORF">B0T17DRAFT_313837</name>
</gene>
<evidence type="ECO:0000256" key="2">
    <source>
        <dbReference type="SAM" id="SignalP"/>
    </source>
</evidence>
<feature type="transmembrane region" description="Helical" evidence="1">
    <location>
        <begin position="162"/>
        <end position="184"/>
    </location>
</feature>
<evidence type="ECO:0000313" key="4">
    <source>
        <dbReference type="Proteomes" id="UP001174934"/>
    </source>
</evidence>
<reference evidence="3" key="1">
    <citation type="submission" date="2023-06" db="EMBL/GenBank/DDBJ databases">
        <title>Genome-scale phylogeny and comparative genomics of the fungal order Sordariales.</title>
        <authorList>
            <consortium name="Lawrence Berkeley National Laboratory"/>
            <person name="Hensen N."/>
            <person name="Bonometti L."/>
            <person name="Westerberg I."/>
            <person name="Brannstrom I.O."/>
            <person name="Guillou S."/>
            <person name="Cros-Aarteil S."/>
            <person name="Calhoun S."/>
            <person name="Haridas S."/>
            <person name="Kuo A."/>
            <person name="Mondo S."/>
            <person name="Pangilinan J."/>
            <person name="Riley R."/>
            <person name="LaButti K."/>
            <person name="Andreopoulos B."/>
            <person name="Lipzen A."/>
            <person name="Chen C."/>
            <person name="Yanf M."/>
            <person name="Daum C."/>
            <person name="Ng V."/>
            <person name="Clum A."/>
            <person name="Steindorff A."/>
            <person name="Ohm R."/>
            <person name="Martin F."/>
            <person name="Silar P."/>
            <person name="Natvig D."/>
            <person name="Lalanne C."/>
            <person name="Gautier V."/>
            <person name="Ament-velasquez S.L."/>
            <person name="Kruys A."/>
            <person name="Hutchinson M.I."/>
            <person name="Powell A.J."/>
            <person name="Barry K."/>
            <person name="Miller A.N."/>
            <person name="Grigoriev I.V."/>
            <person name="Debuchy R."/>
            <person name="Gladieux P."/>
            <person name="Thoren M.H."/>
            <person name="Johannesson H."/>
        </authorList>
    </citation>
    <scope>NUCLEOTIDE SEQUENCE</scope>
    <source>
        <strain evidence="3">SMH3391-2</strain>
    </source>
</reference>
<evidence type="ECO:0008006" key="5">
    <source>
        <dbReference type="Google" id="ProtNLM"/>
    </source>
</evidence>
<name>A0AA39WM13_9PEZI</name>
<keyword evidence="1" id="KW-0812">Transmembrane</keyword>
<accession>A0AA39WM13</accession>
<organism evidence="3 4">
    <name type="scientific">Bombardia bombarda</name>
    <dbReference type="NCBI Taxonomy" id="252184"/>
    <lineage>
        <taxon>Eukaryota</taxon>
        <taxon>Fungi</taxon>
        <taxon>Dikarya</taxon>
        <taxon>Ascomycota</taxon>
        <taxon>Pezizomycotina</taxon>
        <taxon>Sordariomycetes</taxon>
        <taxon>Sordariomycetidae</taxon>
        <taxon>Sordariales</taxon>
        <taxon>Lasiosphaeriaceae</taxon>
        <taxon>Bombardia</taxon>
    </lineage>
</organism>
<feature type="signal peptide" evidence="2">
    <location>
        <begin position="1"/>
        <end position="19"/>
    </location>
</feature>
<comment type="caution">
    <text evidence="3">The sequence shown here is derived from an EMBL/GenBank/DDBJ whole genome shotgun (WGS) entry which is preliminary data.</text>
</comment>
<dbReference type="AlphaFoldDB" id="A0AA39WM13"/>
<keyword evidence="4" id="KW-1185">Reference proteome</keyword>